<gene>
    <name evidence="2" type="ORF">MSHO_39710</name>
</gene>
<organism evidence="2 3">
    <name type="scientific">Mycobacterium shottsii</name>
    <dbReference type="NCBI Taxonomy" id="133549"/>
    <lineage>
        <taxon>Bacteria</taxon>
        <taxon>Bacillati</taxon>
        <taxon>Actinomycetota</taxon>
        <taxon>Actinomycetes</taxon>
        <taxon>Mycobacteriales</taxon>
        <taxon>Mycobacteriaceae</taxon>
        <taxon>Mycobacterium</taxon>
        <taxon>Mycobacterium ulcerans group</taxon>
    </lineage>
</organism>
<name>A0A7I7LF10_9MYCO</name>
<evidence type="ECO:0008006" key="4">
    <source>
        <dbReference type="Google" id="ProtNLM"/>
    </source>
</evidence>
<keyword evidence="1" id="KW-0732">Signal</keyword>
<dbReference type="Proteomes" id="UP000467164">
    <property type="component" value="Chromosome"/>
</dbReference>
<sequence length="123" mass="11422">MALVVLAAKTAGPAATAAMPRCWGAAARVVWAVPATAPATVGPAVTAASVGACLAAVGPVGLAEPAACSELAVTAAPVAPLPGCGVPGAVGVLAETAQTEYRAGLVSPAATRGTVVPAGGVEG</sequence>
<dbReference type="EMBL" id="AP022572">
    <property type="protein sequence ID" value="BBX58626.1"/>
    <property type="molecule type" value="Genomic_DNA"/>
</dbReference>
<evidence type="ECO:0000256" key="1">
    <source>
        <dbReference type="SAM" id="SignalP"/>
    </source>
</evidence>
<proteinExistence type="predicted"/>
<reference evidence="2 3" key="1">
    <citation type="journal article" date="2019" name="Emerg. Microbes Infect.">
        <title>Comprehensive subspecies identification of 175 nontuberculous mycobacteria species based on 7547 genomic profiles.</title>
        <authorList>
            <person name="Matsumoto Y."/>
            <person name="Kinjo T."/>
            <person name="Motooka D."/>
            <person name="Nabeya D."/>
            <person name="Jung N."/>
            <person name="Uechi K."/>
            <person name="Horii T."/>
            <person name="Iida T."/>
            <person name="Fujita J."/>
            <person name="Nakamura S."/>
        </authorList>
    </citation>
    <scope>NUCLEOTIDE SEQUENCE [LARGE SCALE GENOMIC DNA]</scope>
    <source>
        <strain evidence="2 3">JCM 12657</strain>
    </source>
</reference>
<protein>
    <recommendedName>
        <fullName evidence="4">Secreted protein</fullName>
    </recommendedName>
</protein>
<keyword evidence="3" id="KW-1185">Reference proteome</keyword>
<evidence type="ECO:0000313" key="3">
    <source>
        <dbReference type="Proteomes" id="UP000467164"/>
    </source>
</evidence>
<evidence type="ECO:0000313" key="2">
    <source>
        <dbReference type="EMBL" id="BBX58626.1"/>
    </source>
</evidence>
<accession>A0A7I7LF10</accession>
<dbReference type="AlphaFoldDB" id="A0A7I7LF10"/>
<feature type="chain" id="PRO_5029698798" description="Secreted protein" evidence="1">
    <location>
        <begin position="18"/>
        <end position="123"/>
    </location>
</feature>
<dbReference type="KEGG" id="msho:MSHO_39710"/>
<feature type="signal peptide" evidence="1">
    <location>
        <begin position="1"/>
        <end position="17"/>
    </location>
</feature>